<evidence type="ECO:0000313" key="2">
    <source>
        <dbReference type="Proteomes" id="UP000824219"/>
    </source>
</evidence>
<dbReference type="PANTHER" id="PTHR13333:SF6">
    <property type="entry name" value="M-AAA PROTEASE-INTERACTING PROTEIN 1, MITOCHONDRIAL"/>
    <property type="match status" value="1"/>
</dbReference>
<accession>A0A9D3SU71</accession>
<proteinExistence type="predicted"/>
<gene>
    <name evidence="1" type="ORF">KOW79_005487</name>
</gene>
<sequence length="247" mass="28468">MALPLLRWSCRRPAAGLNAYLRFNKQNEIRNQSVVKNQASLSCVVSGVRYCSSDREGRRQTRKVVVVGIPNPFIWFRTKFCFFLIRAYFDKDFSIEEFTDGAKQAFSHVSRLLSQCQFKELEGLVANDVLGKLEEKCADLPLSYKRALLADPDDIMYTTPADVGFCYENDGRKFVSILMRFWYLTSARLPEDTMEGARIFQVAIGKNGEKPESKRLLTANYEFQREFTQGVTPDWTITRIEHSKLLD</sequence>
<protein>
    <recommendedName>
        <fullName evidence="3">Matrix AAA peptidase interacting protein 1</fullName>
    </recommendedName>
</protein>
<dbReference type="OrthoDB" id="7249367at2759"/>
<dbReference type="GO" id="GO:0032979">
    <property type="term" value="P:protein insertion into mitochondrial inner membrane from matrix"/>
    <property type="evidence" value="ECO:0007669"/>
    <property type="project" value="TreeGrafter"/>
</dbReference>
<comment type="caution">
    <text evidence="1">The sequence shown here is derived from an EMBL/GenBank/DDBJ whole genome shotgun (WGS) entry which is preliminary data.</text>
</comment>
<dbReference type="EMBL" id="JAHKSW010000006">
    <property type="protein sequence ID" value="KAG7331518.1"/>
    <property type="molecule type" value="Genomic_DNA"/>
</dbReference>
<reference evidence="1 2" key="1">
    <citation type="submission" date="2021-06" db="EMBL/GenBank/DDBJ databases">
        <title>Chromosome-level genome assembly of the red-tail catfish (Hemibagrus wyckioides).</title>
        <authorList>
            <person name="Shao F."/>
        </authorList>
    </citation>
    <scope>NUCLEOTIDE SEQUENCE [LARGE SCALE GENOMIC DNA]</scope>
    <source>
        <strain evidence="1">EC202008001</strain>
        <tissue evidence="1">Blood</tissue>
    </source>
</reference>
<dbReference type="GO" id="GO:0005743">
    <property type="term" value="C:mitochondrial inner membrane"/>
    <property type="evidence" value="ECO:0007669"/>
    <property type="project" value="TreeGrafter"/>
</dbReference>
<keyword evidence="2" id="KW-1185">Reference proteome</keyword>
<name>A0A9D3SU71_9TELE</name>
<dbReference type="GO" id="GO:0043022">
    <property type="term" value="F:ribosome binding"/>
    <property type="evidence" value="ECO:0007669"/>
    <property type="project" value="TreeGrafter"/>
</dbReference>
<evidence type="ECO:0000313" key="1">
    <source>
        <dbReference type="EMBL" id="KAG7331518.1"/>
    </source>
</evidence>
<organism evidence="1 2">
    <name type="scientific">Hemibagrus wyckioides</name>
    <dbReference type="NCBI Taxonomy" id="337641"/>
    <lineage>
        <taxon>Eukaryota</taxon>
        <taxon>Metazoa</taxon>
        <taxon>Chordata</taxon>
        <taxon>Craniata</taxon>
        <taxon>Vertebrata</taxon>
        <taxon>Euteleostomi</taxon>
        <taxon>Actinopterygii</taxon>
        <taxon>Neopterygii</taxon>
        <taxon>Teleostei</taxon>
        <taxon>Ostariophysi</taxon>
        <taxon>Siluriformes</taxon>
        <taxon>Bagridae</taxon>
        <taxon>Hemibagrus</taxon>
    </lineage>
</organism>
<dbReference type="AlphaFoldDB" id="A0A9D3SU71"/>
<evidence type="ECO:0008006" key="3">
    <source>
        <dbReference type="Google" id="ProtNLM"/>
    </source>
</evidence>
<dbReference type="PANTHER" id="PTHR13333">
    <property type="entry name" value="M-AAA PROTEASE-INTERACTING PROTEIN 1, MITOCHONDRIAL"/>
    <property type="match status" value="1"/>
</dbReference>
<dbReference type="Proteomes" id="UP000824219">
    <property type="component" value="Linkage Group LG06"/>
</dbReference>